<dbReference type="Gene3D" id="3.40.1400.10">
    <property type="entry name" value="Sugar-phosphate isomerase, RpiB/LacA/LacB"/>
    <property type="match status" value="1"/>
</dbReference>
<evidence type="ECO:0000256" key="4">
    <source>
        <dbReference type="PIRSR" id="PIRSR005384-2"/>
    </source>
</evidence>
<feature type="active site" description="Proton donor" evidence="3">
    <location>
        <position position="98"/>
    </location>
</feature>
<dbReference type="eggNOG" id="COG0698">
    <property type="taxonomic scope" value="Bacteria"/>
</dbReference>
<evidence type="ECO:0000256" key="3">
    <source>
        <dbReference type="PIRSR" id="PIRSR005384-1"/>
    </source>
</evidence>
<dbReference type="RefSeq" id="WP_013554067.1">
    <property type="nucleotide sequence ID" value="NC_014935.1"/>
</dbReference>
<dbReference type="GO" id="GO:0004751">
    <property type="term" value="F:ribose-5-phosphate isomerase activity"/>
    <property type="evidence" value="ECO:0007669"/>
    <property type="project" value="UniProtKB-EC"/>
</dbReference>
<dbReference type="Proteomes" id="UP000008633">
    <property type="component" value="Chromosome"/>
</dbReference>
<comment type="similarity">
    <text evidence="1">Belongs to the LacAB/RpiB family.</text>
</comment>
<keyword evidence="2 5" id="KW-0413">Isomerase</keyword>
<dbReference type="KEGG" id="nsa:Nitsa_1122"/>
<feature type="binding site" evidence="4">
    <location>
        <position position="99"/>
    </location>
    <ligand>
        <name>D-ribulose 5-phosphate</name>
        <dbReference type="ChEBI" id="CHEBI:58121"/>
    </ligand>
</feature>
<accession>E6WY02</accession>
<name>E6WY02_NITSE</name>
<feature type="binding site" evidence="4">
    <location>
        <position position="132"/>
    </location>
    <ligand>
        <name>D-ribulose 5-phosphate</name>
        <dbReference type="ChEBI" id="CHEBI:58121"/>
    </ligand>
</feature>
<dbReference type="STRING" id="749222.Nitsa_1122"/>
<feature type="binding site" evidence="4">
    <location>
        <begin position="8"/>
        <end position="9"/>
    </location>
    <ligand>
        <name>D-ribulose 5-phosphate</name>
        <dbReference type="ChEBI" id="CHEBI:58121"/>
    </ligand>
</feature>
<proteinExistence type="inferred from homology"/>
<dbReference type="AlphaFoldDB" id="E6WY02"/>
<evidence type="ECO:0000313" key="5">
    <source>
        <dbReference type="EMBL" id="ADV46376.1"/>
    </source>
</evidence>
<feature type="binding site" evidence="4">
    <location>
        <position position="109"/>
    </location>
    <ligand>
        <name>D-ribulose 5-phosphate</name>
        <dbReference type="ChEBI" id="CHEBI:58121"/>
    </ligand>
</feature>
<dbReference type="HOGENOM" id="CLU_091396_4_1_7"/>
<dbReference type="GO" id="GO:0009052">
    <property type="term" value="P:pentose-phosphate shunt, non-oxidative branch"/>
    <property type="evidence" value="ECO:0007669"/>
    <property type="project" value="TreeGrafter"/>
</dbReference>
<evidence type="ECO:0000256" key="2">
    <source>
        <dbReference type="ARBA" id="ARBA00023235"/>
    </source>
</evidence>
<gene>
    <name evidence="5" type="ordered locus">Nitsa_1122</name>
</gene>
<evidence type="ECO:0000313" key="6">
    <source>
        <dbReference type="Proteomes" id="UP000008633"/>
    </source>
</evidence>
<dbReference type="NCBIfam" id="NF004051">
    <property type="entry name" value="PRK05571.1"/>
    <property type="match status" value="1"/>
</dbReference>
<dbReference type="InterPro" id="IPR003500">
    <property type="entry name" value="RpiB_LacA_LacB"/>
</dbReference>
<dbReference type="InterPro" id="IPR004785">
    <property type="entry name" value="RpiB"/>
</dbReference>
<dbReference type="GO" id="GO:0019316">
    <property type="term" value="P:D-allose catabolic process"/>
    <property type="evidence" value="ECO:0007669"/>
    <property type="project" value="TreeGrafter"/>
</dbReference>
<dbReference type="Pfam" id="PF02502">
    <property type="entry name" value="LacAB_rpiB"/>
    <property type="match status" value="1"/>
</dbReference>
<feature type="binding site" evidence="4">
    <location>
        <position position="136"/>
    </location>
    <ligand>
        <name>D-ribulose 5-phosphate</name>
        <dbReference type="ChEBI" id="CHEBI:58121"/>
    </ligand>
</feature>
<dbReference type="EMBL" id="CP002452">
    <property type="protein sequence ID" value="ADV46376.1"/>
    <property type="molecule type" value="Genomic_DNA"/>
</dbReference>
<dbReference type="NCBIfam" id="TIGR01120">
    <property type="entry name" value="rpiB"/>
    <property type="match status" value="1"/>
</dbReference>
<organism evidence="5 6">
    <name type="scientific">Nitratifractor salsuginis (strain DSM 16511 / JCM 12458 / E9I37-1)</name>
    <dbReference type="NCBI Taxonomy" id="749222"/>
    <lineage>
        <taxon>Bacteria</taxon>
        <taxon>Pseudomonadati</taxon>
        <taxon>Campylobacterota</taxon>
        <taxon>Epsilonproteobacteria</taxon>
        <taxon>Campylobacterales</taxon>
        <taxon>Sulfurovaceae</taxon>
        <taxon>Nitratifractor</taxon>
    </lineage>
</organism>
<evidence type="ECO:0000256" key="1">
    <source>
        <dbReference type="ARBA" id="ARBA00008754"/>
    </source>
</evidence>
<dbReference type="SUPFAM" id="SSF89623">
    <property type="entry name" value="Ribose/Galactose isomerase RpiB/AlsB"/>
    <property type="match status" value="1"/>
</dbReference>
<feature type="binding site" evidence="4">
    <location>
        <begin position="66"/>
        <end position="70"/>
    </location>
    <ligand>
        <name>D-ribulose 5-phosphate</name>
        <dbReference type="ChEBI" id="CHEBI:58121"/>
    </ligand>
</feature>
<protein>
    <submittedName>
        <fullName evidence="5">Ribose-5-phosphate isomerase</fullName>
        <ecNumber evidence="5">5.3.1.6</ecNumber>
    </submittedName>
</protein>
<dbReference type="PANTHER" id="PTHR30345:SF0">
    <property type="entry name" value="DNA DAMAGE-REPAIR_TOLERATION PROTEIN DRT102"/>
    <property type="match status" value="1"/>
</dbReference>
<sequence length="150" mass="16598">MKFYIATDHAGYHYKAEVIEYVKSKGHEIEDLGPYTPDRVDYPDYGRKCAEAVKADEGSFGIIICGTGIGISMSANKVPGIRAALCHDAYTATMARAHNNAQILAFGERVVGMGVVQSMIDAFIETEFEGGRHERRVEKINAIDEEYRCS</sequence>
<dbReference type="PANTHER" id="PTHR30345">
    <property type="entry name" value="RIBOSE-5-PHOSPHATE ISOMERASE B"/>
    <property type="match status" value="1"/>
</dbReference>
<keyword evidence="6" id="KW-1185">Reference proteome</keyword>
<dbReference type="PIRSF" id="PIRSF005384">
    <property type="entry name" value="RpiB_LacA_B"/>
    <property type="match status" value="1"/>
</dbReference>
<reference evidence="5 6" key="1">
    <citation type="journal article" date="2011" name="Stand. Genomic Sci.">
        <title>Complete genome sequence of Nitratifractor salsuginis type strain (E9I37-1).</title>
        <authorList>
            <person name="Anderson I."/>
            <person name="Sikorski J."/>
            <person name="Zeytun A."/>
            <person name="Nolan M."/>
            <person name="Lapidus A."/>
            <person name="Lucas S."/>
            <person name="Hammon N."/>
            <person name="Deshpande S."/>
            <person name="Cheng J.F."/>
            <person name="Tapia R."/>
            <person name="Han C."/>
            <person name="Goodwin L."/>
            <person name="Pitluck S."/>
            <person name="Liolios K."/>
            <person name="Pagani I."/>
            <person name="Ivanova N."/>
            <person name="Huntemann M."/>
            <person name="Mavromatis K."/>
            <person name="Ovchinikova G."/>
            <person name="Pati A."/>
            <person name="Chen A."/>
            <person name="Palaniappan K."/>
            <person name="Land M."/>
            <person name="Hauser L."/>
            <person name="Brambilla E.M."/>
            <person name="Ngatchou-Djao O.D."/>
            <person name="Rohde M."/>
            <person name="Tindall B.J."/>
            <person name="Goker M."/>
            <person name="Detter J.C."/>
            <person name="Woyke T."/>
            <person name="Bristow J."/>
            <person name="Eisen J.A."/>
            <person name="Markowitz V."/>
            <person name="Hugenholtz P."/>
            <person name="Klenk H.P."/>
            <person name="Kyrpides N.C."/>
        </authorList>
    </citation>
    <scope>NUCLEOTIDE SEQUENCE [LARGE SCALE GENOMIC DNA]</scope>
    <source>
        <strain evidence="6">DSM 16511 / JCM 12458 / E9I37-1</strain>
    </source>
</reference>
<dbReference type="EC" id="5.3.1.6" evidence="5"/>
<dbReference type="InterPro" id="IPR036569">
    <property type="entry name" value="RpiB_LacA_LacB_sf"/>
</dbReference>
<reference evidence="6" key="2">
    <citation type="submission" date="2011-01" db="EMBL/GenBank/DDBJ databases">
        <title>The complete genome of Nitratifractor salsuginis DSM 16511.</title>
        <authorList>
            <consortium name="US DOE Joint Genome Institute (JGI-PGF)"/>
            <person name="Lucas S."/>
            <person name="Copeland A."/>
            <person name="Lapidus A."/>
            <person name="Bruce D."/>
            <person name="Goodwin L."/>
            <person name="Pitluck S."/>
            <person name="Kyrpides N."/>
            <person name="Mavromatis K."/>
            <person name="Ivanova N."/>
            <person name="Mikhailova N."/>
            <person name="Zeytun A."/>
            <person name="Detter J.C."/>
            <person name="Tapia R."/>
            <person name="Han C."/>
            <person name="Land M."/>
            <person name="Hauser L."/>
            <person name="Markowitz V."/>
            <person name="Cheng J.-F."/>
            <person name="Hugenholtz P."/>
            <person name="Woyke T."/>
            <person name="Wu D."/>
            <person name="Tindall B."/>
            <person name="Schuetze A."/>
            <person name="Brambilla E."/>
            <person name="Klenk H.-P."/>
            <person name="Eisen J.A."/>
        </authorList>
    </citation>
    <scope>NUCLEOTIDE SEQUENCE [LARGE SCALE GENOMIC DNA]</scope>
    <source>
        <strain evidence="6">DSM 16511 / JCM 12458 / E9I37-1</strain>
    </source>
</reference>
<feature type="active site" description="Proton acceptor" evidence="3">
    <location>
        <position position="65"/>
    </location>
</feature>
<dbReference type="NCBIfam" id="TIGR00689">
    <property type="entry name" value="rpiB_lacA_lacB"/>
    <property type="match status" value="1"/>
</dbReference>
<dbReference type="OrthoDB" id="1778624at2"/>